<keyword evidence="3" id="KW-1185">Reference proteome</keyword>
<gene>
    <name evidence="2" type="ORF">RsoP1IDN_20</name>
</gene>
<sequence length="100" mass="10898">MTQNPASRTPTTSPATRSFSQSLQRLVSSEMNAVDGLIEQALFNSHLDRLTIAGETGNVEAMSERWEAALAEPRLGHRSLAELSEIMAGEYGAILSLPRR</sequence>
<protein>
    <submittedName>
        <fullName evidence="2">Uncharacterized protein</fullName>
    </submittedName>
</protein>
<accession>A0A2P0VPG5</accession>
<organism evidence="2 3">
    <name type="scientific">Ralstonia phage RsoP1IDN</name>
    <dbReference type="NCBI Taxonomy" id="2060091"/>
    <lineage>
        <taxon>Viruses</taxon>
        <taxon>Duplodnaviria</taxon>
        <taxon>Heunggongvirae</taxon>
        <taxon>Uroviricota</taxon>
        <taxon>Caudoviricetes</taxon>
        <taxon>Autographivirales</taxon>
        <taxon>Autonotataviridae</taxon>
        <taxon>Okabevirinae</taxon>
        <taxon>Higashivirus</taxon>
        <taxon>Higashivirus RsoP1IDN</taxon>
    </lineage>
</organism>
<feature type="compositionally biased region" description="Low complexity" evidence="1">
    <location>
        <begin position="1"/>
        <end position="18"/>
    </location>
</feature>
<evidence type="ECO:0000313" key="2">
    <source>
        <dbReference type="EMBL" id="AUG85421.1"/>
    </source>
</evidence>
<reference evidence="2 3" key="1">
    <citation type="submission" date="2017-12" db="EMBL/GenBank/DDBJ databases">
        <title>Complete genome sequence of Ralstonia solanacearum infecting bacteriophage RS-IDN-P1 isolated from eggplant soil in Indonesia.</title>
        <authorList>
            <person name="Addy H.S."/>
            <person name="Farid M.M."/>
            <person name="Ahmad A.A."/>
            <person name="Huang Q."/>
        </authorList>
    </citation>
    <scope>NUCLEOTIDE SEQUENCE [LARGE SCALE GENOMIC DNA]</scope>
</reference>
<evidence type="ECO:0000313" key="3">
    <source>
        <dbReference type="Proteomes" id="UP000242003"/>
    </source>
</evidence>
<feature type="region of interest" description="Disordered" evidence="1">
    <location>
        <begin position="1"/>
        <end position="22"/>
    </location>
</feature>
<dbReference type="Proteomes" id="UP000242003">
    <property type="component" value="Segment"/>
</dbReference>
<dbReference type="EMBL" id="MG652450">
    <property type="protein sequence ID" value="AUG85421.1"/>
    <property type="molecule type" value="Genomic_DNA"/>
</dbReference>
<name>A0A2P0VPG5_9CAUD</name>
<evidence type="ECO:0000256" key="1">
    <source>
        <dbReference type="SAM" id="MobiDB-lite"/>
    </source>
</evidence>
<proteinExistence type="predicted"/>